<proteinExistence type="predicted"/>
<gene>
    <name evidence="1" type="ORF">AVEN_63675_1</name>
</gene>
<sequence>MNNNMWSSLLSNTKCDECNMCSLGVTSNATYGFSSKIELNCQNSEKIFNSIFYSPRDNVDKCFEANKTLFEAFLETGKGHSAFEVYSMANGIQAKDEK</sequence>
<dbReference type="Proteomes" id="UP000499080">
    <property type="component" value="Unassembled WGS sequence"/>
</dbReference>
<dbReference type="EMBL" id="BGPR01009333">
    <property type="protein sequence ID" value="GBN39365.1"/>
    <property type="molecule type" value="Genomic_DNA"/>
</dbReference>
<evidence type="ECO:0000313" key="1">
    <source>
        <dbReference type="EMBL" id="GBN39365.1"/>
    </source>
</evidence>
<accession>A0A4Y2NIN3</accession>
<protein>
    <submittedName>
        <fullName evidence="1">Uncharacterized protein</fullName>
    </submittedName>
</protein>
<comment type="caution">
    <text evidence="1">The sequence shown here is derived from an EMBL/GenBank/DDBJ whole genome shotgun (WGS) entry which is preliminary data.</text>
</comment>
<reference evidence="1 2" key="1">
    <citation type="journal article" date="2019" name="Sci. Rep.">
        <title>Orb-weaving spider Araneus ventricosus genome elucidates the spidroin gene catalogue.</title>
        <authorList>
            <person name="Kono N."/>
            <person name="Nakamura H."/>
            <person name="Ohtoshi R."/>
            <person name="Moran D.A.P."/>
            <person name="Shinohara A."/>
            <person name="Yoshida Y."/>
            <person name="Fujiwara M."/>
            <person name="Mori M."/>
            <person name="Tomita M."/>
            <person name="Arakawa K."/>
        </authorList>
    </citation>
    <scope>NUCLEOTIDE SEQUENCE [LARGE SCALE GENOMIC DNA]</scope>
</reference>
<evidence type="ECO:0000313" key="2">
    <source>
        <dbReference type="Proteomes" id="UP000499080"/>
    </source>
</evidence>
<dbReference type="OrthoDB" id="10060618at2759"/>
<keyword evidence="2" id="KW-1185">Reference proteome</keyword>
<organism evidence="1 2">
    <name type="scientific">Araneus ventricosus</name>
    <name type="common">Orbweaver spider</name>
    <name type="synonym">Epeira ventricosa</name>
    <dbReference type="NCBI Taxonomy" id="182803"/>
    <lineage>
        <taxon>Eukaryota</taxon>
        <taxon>Metazoa</taxon>
        <taxon>Ecdysozoa</taxon>
        <taxon>Arthropoda</taxon>
        <taxon>Chelicerata</taxon>
        <taxon>Arachnida</taxon>
        <taxon>Araneae</taxon>
        <taxon>Araneomorphae</taxon>
        <taxon>Entelegynae</taxon>
        <taxon>Araneoidea</taxon>
        <taxon>Araneidae</taxon>
        <taxon>Araneus</taxon>
    </lineage>
</organism>
<name>A0A4Y2NIN3_ARAVE</name>
<dbReference type="AlphaFoldDB" id="A0A4Y2NIN3"/>